<keyword evidence="1" id="KW-1133">Transmembrane helix</keyword>
<evidence type="ECO:0000313" key="2">
    <source>
        <dbReference type="EMBL" id="GIO50771.1"/>
    </source>
</evidence>
<organism evidence="2 3">
    <name type="scientific">Paenibacillus azoreducens</name>
    <dbReference type="NCBI Taxonomy" id="116718"/>
    <lineage>
        <taxon>Bacteria</taxon>
        <taxon>Bacillati</taxon>
        <taxon>Bacillota</taxon>
        <taxon>Bacilli</taxon>
        <taxon>Bacillales</taxon>
        <taxon>Paenibacillaceae</taxon>
        <taxon>Paenibacillus</taxon>
    </lineage>
</organism>
<reference evidence="2 3" key="1">
    <citation type="submission" date="2021-03" db="EMBL/GenBank/DDBJ databases">
        <title>Antimicrobial resistance genes in bacteria isolated from Japanese honey, and their potential for conferring macrolide and lincosamide resistance in the American foulbrood pathogen Paenibacillus larvae.</title>
        <authorList>
            <person name="Okamoto M."/>
            <person name="Kumagai M."/>
            <person name="Kanamori H."/>
            <person name="Takamatsu D."/>
        </authorList>
    </citation>
    <scope>NUCLEOTIDE SEQUENCE [LARGE SCALE GENOMIC DNA]</scope>
    <source>
        <strain evidence="2 3">J34TS1</strain>
    </source>
</reference>
<feature type="transmembrane region" description="Helical" evidence="1">
    <location>
        <begin position="156"/>
        <end position="176"/>
    </location>
</feature>
<feature type="transmembrane region" description="Helical" evidence="1">
    <location>
        <begin position="38"/>
        <end position="57"/>
    </location>
</feature>
<proteinExistence type="predicted"/>
<dbReference type="Proteomes" id="UP000682811">
    <property type="component" value="Unassembled WGS sequence"/>
</dbReference>
<comment type="caution">
    <text evidence="2">The sequence shown here is derived from an EMBL/GenBank/DDBJ whole genome shotgun (WGS) entry which is preliminary data.</text>
</comment>
<sequence length="181" mass="20521">MIIVVIAVLIVACEISFWVFVLAGLCARYLAGFKRLGAALLLATPIVDLFLLIFTVVDIRNGAKPEFMHGLAAIYVGVTVAYGHRMIKWADERFAYRFAGGAKPVKAPKHGTEHARRERKGWYRHLLAWFIGSILIMLMILIVGDWKRTESLMRVPLSWGGIVAIDFLISFSYTLWPREKR</sequence>
<dbReference type="AlphaFoldDB" id="A0A920CR98"/>
<keyword evidence="1" id="KW-0472">Membrane</keyword>
<evidence type="ECO:0000313" key="3">
    <source>
        <dbReference type="Proteomes" id="UP000682811"/>
    </source>
</evidence>
<keyword evidence="3" id="KW-1185">Reference proteome</keyword>
<dbReference type="EMBL" id="BORT01000038">
    <property type="protein sequence ID" value="GIO50771.1"/>
    <property type="molecule type" value="Genomic_DNA"/>
</dbReference>
<feature type="transmembrane region" description="Helical" evidence="1">
    <location>
        <begin position="126"/>
        <end position="144"/>
    </location>
</feature>
<feature type="transmembrane region" description="Helical" evidence="1">
    <location>
        <begin position="6"/>
        <end position="31"/>
    </location>
</feature>
<keyword evidence="1" id="KW-0812">Transmembrane</keyword>
<name>A0A920CR98_9BACL</name>
<feature type="transmembrane region" description="Helical" evidence="1">
    <location>
        <begin position="69"/>
        <end position="87"/>
    </location>
</feature>
<evidence type="ECO:0000256" key="1">
    <source>
        <dbReference type="SAM" id="Phobius"/>
    </source>
</evidence>
<accession>A0A920CR98</accession>
<protein>
    <submittedName>
        <fullName evidence="2">Membrane protein YmcC</fullName>
    </submittedName>
</protein>
<gene>
    <name evidence="2" type="primary">ymcC</name>
    <name evidence="2" type="ORF">J34TS1_55360</name>
</gene>